<dbReference type="RefSeq" id="WP_180280411.1">
    <property type="nucleotide sequence ID" value="NZ_JABFDB010000001.1"/>
</dbReference>
<sequence>MGRSFRIATFNLENLDDREGAPPIVERAAILRPQLLRLNADILCLQEVNAQRAAKGEPRRLAALDRLLEDTPYAGFHRTAGNPPKLAERHNLVVVSRWPIAAARLYRHDLVPAPLVRLATSDPPRTAPEPVPWDRPVLHAEVELPGGHRLHVFDLHLRAPIASPVPGQKDGPFTWHSVGGWAEGFYLASMKRAGQALETRLAVERVFDADPGALIVVAGDCNADMEQTPVRIIRADVEETGNGRLAARTLVPVERSLPEERRYSVLHGGMAVMLDHLLVSRALLGWFRGAEIHNEALSDELVAQAMSAASPESYHAPVVADFEMPEG</sequence>
<comment type="caution">
    <text evidence="2">The sequence shown here is derived from an EMBL/GenBank/DDBJ whole genome shotgun (WGS) entry which is preliminary data.</text>
</comment>
<evidence type="ECO:0000313" key="3">
    <source>
        <dbReference type="Proteomes" id="UP000584642"/>
    </source>
</evidence>
<dbReference type="PANTHER" id="PTHR42834:SF1">
    <property type="entry name" value="ENDONUCLEASE_EXONUCLEASE_PHOSPHATASE FAMILY PROTEIN (AFU_ORTHOLOGUE AFUA_3G09210)"/>
    <property type="match status" value="1"/>
</dbReference>
<dbReference type="InterPro" id="IPR036691">
    <property type="entry name" value="Endo/exonu/phosph_ase_sf"/>
</dbReference>
<dbReference type="EMBL" id="JABFDB010000001">
    <property type="protein sequence ID" value="NYZ18690.1"/>
    <property type="molecule type" value="Genomic_DNA"/>
</dbReference>
<dbReference type="Gene3D" id="3.60.10.10">
    <property type="entry name" value="Endonuclease/exonuclease/phosphatase"/>
    <property type="match status" value="1"/>
</dbReference>
<organism evidence="2 3">
    <name type="scientific">Azospirillum oleiclasticum</name>
    <dbReference type="NCBI Taxonomy" id="2735135"/>
    <lineage>
        <taxon>Bacteria</taxon>
        <taxon>Pseudomonadati</taxon>
        <taxon>Pseudomonadota</taxon>
        <taxon>Alphaproteobacteria</taxon>
        <taxon>Rhodospirillales</taxon>
        <taxon>Azospirillaceae</taxon>
        <taxon>Azospirillum</taxon>
    </lineage>
</organism>
<feature type="domain" description="Endonuclease/exonuclease/phosphatase" evidence="1">
    <location>
        <begin position="9"/>
        <end position="299"/>
    </location>
</feature>
<evidence type="ECO:0000259" key="1">
    <source>
        <dbReference type="Pfam" id="PF03372"/>
    </source>
</evidence>
<dbReference type="SUPFAM" id="SSF56219">
    <property type="entry name" value="DNase I-like"/>
    <property type="match status" value="1"/>
</dbReference>
<proteinExistence type="predicted"/>
<dbReference type="Pfam" id="PF03372">
    <property type="entry name" value="Exo_endo_phos"/>
    <property type="match status" value="1"/>
</dbReference>
<dbReference type="Proteomes" id="UP000584642">
    <property type="component" value="Unassembled WGS sequence"/>
</dbReference>
<gene>
    <name evidence="2" type="ORF">HND93_03120</name>
</gene>
<accession>A0ABX2T306</accession>
<keyword evidence="3" id="KW-1185">Reference proteome</keyword>
<reference evidence="2 3" key="1">
    <citation type="submission" date="2020-05" db="EMBL/GenBank/DDBJ databases">
        <title>Azospirillum oleiclasticum sp. nov, a nitrogen-fixing and heavy crude oil-emulsifying bacterium isolated from the crude oil of Yumen Oilfield.</title>
        <authorList>
            <person name="Wu D."/>
            <person name="Cai M."/>
            <person name="Zhang X."/>
        </authorList>
    </citation>
    <scope>NUCLEOTIDE SEQUENCE [LARGE SCALE GENOMIC DNA]</scope>
    <source>
        <strain evidence="2 3">ROY-1-1-2</strain>
    </source>
</reference>
<dbReference type="InterPro" id="IPR005135">
    <property type="entry name" value="Endo/exonuclease/phosphatase"/>
</dbReference>
<keyword evidence="2" id="KW-0378">Hydrolase</keyword>
<evidence type="ECO:0000313" key="2">
    <source>
        <dbReference type="EMBL" id="NYZ18690.1"/>
    </source>
</evidence>
<dbReference type="PANTHER" id="PTHR42834">
    <property type="entry name" value="ENDONUCLEASE/EXONUCLEASE/PHOSPHATASE FAMILY PROTEIN (AFU_ORTHOLOGUE AFUA_3G09210)"/>
    <property type="match status" value="1"/>
</dbReference>
<protein>
    <submittedName>
        <fullName evidence="2">Endonuclease</fullName>
    </submittedName>
</protein>
<dbReference type="GO" id="GO:0004519">
    <property type="term" value="F:endonuclease activity"/>
    <property type="evidence" value="ECO:0007669"/>
    <property type="project" value="UniProtKB-KW"/>
</dbReference>
<keyword evidence="2" id="KW-0540">Nuclease</keyword>
<keyword evidence="2" id="KW-0255">Endonuclease</keyword>
<name>A0ABX2T306_9PROT</name>